<accession>A0A6N7WAZ6</accession>
<reference evidence="1 2" key="1">
    <citation type="submission" date="2019-08" db="EMBL/GenBank/DDBJ databases">
        <title>In-depth cultivation of the pig gut microbiome towards novel bacterial diversity and tailored functional studies.</title>
        <authorList>
            <person name="Wylensek D."/>
            <person name="Hitch T.C.A."/>
            <person name="Clavel T."/>
        </authorList>
    </citation>
    <scope>NUCLEOTIDE SEQUENCE [LARGE SCALE GENOMIC DNA]</scope>
    <source>
        <strain evidence="1 2">WCA-389-WT-23B</strain>
    </source>
</reference>
<protein>
    <submittedName>
        <fullName evidence="1">RloB domain-containing protein</fullName>
    </submittedName>
</protein>
<gene>
    <name evidence="1" type="ORF">FYJ45_27100</name>
</gene>
<dbReference type="Pfam" id="PF13707">
    <property type="entry name" value="RloB"/>
    <property type="match status" value="1"/>
</dbReference>
<comment type="caution">
    <text evidence="1">The sequence shown here is derived from an EMBL/GenBank/DDBJ whole genome shotgun (WGS) entry which is preliminary data.</text>
</comment>
<evidence type="ECO:0000313" key="2">
    <source>
        <dbReference type="Proteomes" id="UP000436047"/>
    </source>
</evidence>
<dbReference type="Proteomes" id="UP000436047">
    <property type="component" value="Unassembled WGS sequence"/>
</dbReference>
<evidence type="ECO:0000313" key="1">
    <source>
        <dbReference type="EMBL" id="MSS91752.1"/>
    </source>
</evidence>
<keyword evidence="2" id="KW-1185">Reference proteome</keyword>
<organism evidence="1 2">
    <name type="scientific">Eisenbergiella porci</name>
    <dbReference type="NCBI Taxonomy" id="2652274"/>
    <lineage>
        <taxon>Bacteria</taxon>
        <taxon>Bacillati</taxon>
        <taxon>Bacillota</taxon>
        <taxon>Clostridia</taxon>
        <taxon>Lachnospirales</taxon>
        <taxon>Lachnospiraceae</taxon>
        <taxon>Eisenbergiella</taxon>
    </lineage>
</organism>
<dbReference type="RefSeq" id="WP_154468126.1">
    <property type="nucleotide sequence ID" value="NZ_VUMI01000077.1"/>
</dbReference>
<name>A0A6N7WAZ6_9FIRM</name>
<dbReference type="EMBL" id="VUMI01000077">
    <property type="protein sequence ID" value="MSS91752.1"/>
    <property type="molecule type" value="Genomic_DNA"/>
</dbReference>
<proteinExistence type="predicted"/>
<dbReference type="AlphaFoldDB" id="A0A6N7WAZ6"/>
<dbReference type="InterPro" id="IPR025591">
    <property type="entry name" value="RloB"/>
</dbReference>
<dbReference type="GeneID" id="86056661"/>
<sequence length="261" mass="30573">MPLLKSRVPFTPQNPYRVVRPKTSKIIFLSCEGSVTEEEYFGLISDIYSGIKSKIQFISIAEDAVFTAPKCRTQEQVRMLSKVRPKHLVERIDQFKAEKDDIYQFEEYPEDEFWILTDVDQNWSSQVIDPQNAKTYKDEWDDAIAACDEKGYHYAVSNPFFEIWLLLHHDQPSEEDKSFAVSDSHSYEKTSHFRTRLSELGAPLKDKKHINSSNYNDEKIKTAVHRAEELHVDKTDMCPRYFATTVYLLLKKIFEMLPEEI</sequence>